<reference evidence="1 2" key="1">
    <citation type="submission" date="2018-06" db="EMBL/GenBank/DDBJ databases">
        <authorList>
            <consortium name="Pathogen Informatics"/>
            <person name="Doyle S."/>
        </authorList>
    </citation>
    <scope>NUCLEOTIDE SEQUENCE [LARGE SCALE GENOMIC DNA]</scope>
    <source>
        <strain evidence="1 2">NCTC11224</strain>
    </source>
</reference>
<dbReference type="AlphaFoldDB" id="A0A2X2WMH6"/>
<dbReference type="EMBL" id="UAVW01000016">
    <property type="protein sequence ID" value="SQB14910.1"/>
    <property type="molecule type" value="Genomic_DNA"/>
</dbReference>
<organism evidence="1 2">
    <name type="scientific">Enterocloster clostridioformis</name>
    <dbReference type="NCBI Taxonomy" id="1531"/>
    <lineage>
        <taxon>Bacteria</taxon>
        <taxon>Bacillati</taxon>
        <taxon>Bacillota</taxon>
        <taxon>Clostridia</taxon>
        <taxon>Lachnospirales</taxon>
        <taxon>Lachnospiraceae</taxon>
        <taxon>Enterocloster</taxon>
    </lineage>
</organism>
<keyword evidence="2" id="KW-1185">Reference proteome</keyword>
<proteinExistence type="predicted"/>
<sequence>MLKGKKARVVRTFRNGAGNVAHAGTSVTIKSVDGKGLTVQTAECPLCHQSSYFTLVSKEDLELIIEAPPVVLDETEVEQAGAETLAGKFLYGMERDQETGWVKIYPMNSEGKITIHGVEEARMFIDHLLDCFR</sequence>
<dbReference type="Proteomes" id="UP000251853">
    <property type="component" value="Unassembled WGS sequence"/>
</dbReference>
<evidence type="ECO:0000313" key="1">
    <source>
        <dbReference type="EMBL" id="SQB14910.1"/>
    </source>
</evidence>
<accession>A0A2X2WMH6</accession>
<dbReference type="RefSeq" id="WP_112482731.1">
    <property type="nucleotide sequence ID" value="NZ_UAVW01000016.1"/>
</dbReference>
<protein>
    <submittedName>
        <fullName evidence="1">Uncharacterized protein</fullName>
    </submittedName>
</protein>
<evidence type="ECO:0000313" key="2">
    <source>
        <dbReference type="Proteomes" id="UP000251853"/>
    </source>
</evidence>
<gene>
    <name evidence="1" type="ORF">NCTC11224_03964</name>
</gene>
<name>A0A2X2WMH6_9FIRM</name>